<sequence length="137" mass="15721">MKKNIAWFAMIPVCIIALYLSFLSAISVPQSLYCKSASLNLFIPAFFTICLCNILLHLIAGLFAKKSNNKYLNFITFLYNKKDKFIIKFFKFITYIIILILSYGIFLGVLNKDLCSAIWNALSIIIAIFYVTWFSSL</sequence>
<protein>
    <submittedName>
        <fullName evidence="2">Uncharacterized protein</fullName>
    </submittedName>
</protein>
<dbReference type="AlphaFoldDB" id="A0A1G9J3D1"/>
<name>A0A1G9J3D1_9FIRM</name>
<keyword evidence="1" id="KW-0472">Membrane</keyword>
<dbReference type="Proteomes" id="UP000199068">
    <property type="component" value="Unassembled WGS sequence"/>
</dbReference>
<reference evidence="2 3" key="1">
    <citation type="submission" date="2016-10" db="EMBL/GenBank/DDBJ databases">
        <authorList>
            <person name="de Groot N.N."/>
        </authorList>
    </citation>
    <scope>NUCLEOTIDE SEQUENCE [LARGE SCALE GENOMIC DNA]</scope>
    <source>
        <strain evidence="2 3">DSM 797</strain>
    </source>
</reference>
<proteinExistence type="predicted"/>
<accession>A0A1G9J3D1</accession>
<feature type="transmembrane region" description="Helical" evidence="1">
    <location>
        <begin position="7"/>
        <end position="29"/>
    </location>
</feature>
<evidence type="ECO:0000313" key="2">
    <source>
        <dbReference type="EMBL" id="SDL31684.1"/>
    </source>
</evidence>
<organism evidence="2 3">
    <name type="scientific">Romboutsia lituseburensis DSM 797</name>
    <dbReference type="NCBI Taxonomy" id="1121325"/>
    <lineage>
        <taxon>Bacteria</taxon>
        <taxon>Bacillati</taxon>
        <taxon>Bacillota</taxon>
        <taxon>Clostridia</taxon>
        <taxon>Peptostreptococcales</taxon>
        <taxon>Peptostreptococcaceae</taxon>
        <taxon>Romboutsia</taxon>
    </lineage>
</organism>
<keyword evidence="1" id="KW-0812">Transmembrane</keyword>
<feature type="transmembrane region" description="Helical" evidence="1">
    <location>
        <begin position="41"/>
        <end position="64"/>
    </location>
</feature>
<feature type="transmembrane region" description="Helical" evidence="1">
    <location>
        <begin position="85"/>
        <end position="110"/>
    </location>
</feature>
<evidence type="ECO:0000313" key="3">
    <source>
        <dbReference type="Proteomes" id="UP000199068"/>
    </source>
</evidence>
<keyword evidence="1" id="KW-1133">Transmembrane helix</keyword>
<gene>
    <name evidence="2" type="ORF">SAMN04515677_101481</name>
</gene>
<dbReference type="EMBL" id="FNGW01000001">
    <property type="protein sequence ID" value="SDL31684.1"/>
    <property type="molecule type" value="Genomic_DNA"/>
</dbReference>
<feature type="transmembrane region" description="Helical" evidence="1">
    <location>
        <begin position="116"/>
        <end position="134"/>
    </location>
</feature>
<evidence type="ECO:0000256" key="1">
    <source>
        <dbReference type="SAM" id="Phobius"/>
    </source>
</evidence>
<keyword evidence="3" id="KW-1185">Reference proteome</keyword>
<dbReference type="RefSeq" id="WP_092722479.1">
    <property type="nucleotide sequence ID" value="NZ_FNGW01000001.1"/>
</dbReference>